<evidence type="ECO:0000313" key="2">
    <source>
        <dbReference type="EMBL" id="KAH3689771.1"/>
    </source>
</evidence>
<gene>
    <name evidence="2" type="ORF">DPMN_191464</name>
</gene>
<evidence type="ECO:0000313" key="3">
    <source>
        <dbReference type="Proteomes" id="UP000828390"/>
    </source>
</evidence>
<keyword evidence="1" id="KW-0175">Coiled coil</keyword>
<dbReference type="Proteomes" id="UP000828390">
    <property type="component" value="Unassembled WGS sequence"/>
</dbReference>
<dbReference type="AlphaFoldDB" id="A0A9D4BC72"/>
<protein>
    <submittedName>
        <fullName evidence="2">Uncharacterized protein</fullName>
    </submittedName>
</protein>
<keyword evidence="3" id="KW-1185">Reference proteome</keyword>
<accession>A0A9D4BC72</accession>
<name>A0A9D4BC72_DREPO</name>
<organism evidence="2 3">
    <name type="scientific">Dreissena polymorpha</name>
    <name type="common">Zebra mussel</name>
    <name type="synonym">Mytilus polymorpha</name>
    <dbReference type="NCBI Taxonomy" id="45954"/>
    <lineage>
        <taxon>Eukaryota</taxon>
        <taxon>Metazoa</taxon>
        <taxon>Spiralia</taxon>
        <taxon>Lophotrochozoa</taxon>
        <taxon>Mollusca</taxon>
        <taxon>Bivalvia</taxon>
        <taxon>Autobranchia</taxon>
        <taxon>Heteroconchia</taxon>
        <taxon>Euheterodonta</taxon>
        <taxon>Imparidentia</taxon>
        <taxon>Neoheterodontei</taxon>
        <taxon>Myida</taxon>
        <taxon>Dreissenoidea</taxon>
        <taxon>Dreissenidae</taxon>
        <taxon>Dreissena</taxon>
    </lineage>
</organism>
<reference evidence="2" key="2">
    <citation type="submission" date="2020-11" db="EMBL/GenBank/DDBJ databases">
        <authorList>
            <person name="McCartney M.A."/>
            <person name="Auch B."/>
            <person name="Kono T."/>
            <person name="Mallez S."/>
            <person name="Becker A."/>
            <person name="Gohl D.M."/>
            <person name="Silverstein K.A.T."/>
            <person name="Koren S."/>
            <person name="Bechman K.B."/>
            <person name="Herman A."/>
            <person name="Abrahante J.E."/>
            <person name="Garbe J."/>
        </authorList>
    </citation>
    <scope>NUCLEOTIDE SEQUENCE</scope>
    <source>
        <strain evidence="2">Duluth1</strain>
        <tissue evidence="2">Whole animal</tissue>
    </source>
</reference>
<proteinExistence type="predicted"/>
<sequence>MLSLVILRIEKVESEVFDKEMENNRLSQTISDMKCKLNVQKDGNERLRKELKQQESNCEMKINELEQYSRQSNIKIDVIPDHDKESSNETTEIV</sequence>
<evidence type="ECO:0000256" key="1">
    <source>
        <dbReference type="SAM" id="Coils"/>
    </source>
</evidence>
<reference evidence="2" key="1">
    <citation type="journal article" date="2019" name="bioRxiv">
        <title>The Genome of the Zebra Mussel, Dreissena polymorpha: A Resource for Invasive Species Research.</title>
        <authorList>
            <person name="McCartney M.A."/>
            <person name="Auch B."/>
            <person name="Kono T."/>
            <person name="Mallez S."/>
            <person name="Zhang Y."/>
            <person name="Obille A."/>
            <person name="Becker A."/>
            <person name="Abrahante J.E."/>
            <person name="Garbe J."/>
            <person name="Badalamenti J.P."/>
            <person name="Herman A."/>
            <person name="Mangelson H."/>
            <person name="Liachko I."/>
            <person name="Sullivan S."/>
            <person name="Sone E.D."/>
            <person name="Koren S."/>
            <person name="Silverstein K.A.T."/>
            <person name="Beckman K.B."/>
            <person name="Gohl D.M."/>
        </authorList>
    </citation>
    <scope>NUCLEOTIDE SEQUENCE</scope>
    <source>
        <strain evidence="2">Duluth1</strain>
        <tissue evidence="2">Whole animal</tissue>
    </source>
</reference>
<comment type="caution">
    <text evidence="2">The sequence shown here is derived from an EMBL/GenBank/DDBJ whole genome shotgun (WGS) entry which is preliminary data.</text>
</comment>
<feature type="coiled-coil region" evidence="1">
    <location>
        <begin position="9"/>
        <end position="71"/>
    </location>
</feature>
<dbReference type="EMBL" id="JAIWYP010000096">
    <property type="protein sequence ID" value="KAH3689771.1"/>
    <property type="molecule type" value="Genomic_DNA"/>
</dbReference>